<protein>
    <recommendedName>
        <fullName evidence="5">Calcineurin-like phosphoesterase domain-containing protein</fullName>
    </recommendedName>
</protein>
<dbReference type="InterPro" id="IPR029052">
    <property type="entry name" value="Metallo-depent_PP-like"/>
</dbReference>
<dbReference type="Gene3D" id="3.60.21.10">
    <property type="match status" value="1"/>
</dbReference>
<dbReference type="AlphaFoldDB" id="A0A1Z4BV64"/>
<feature type="domain" description="Calcineurin-like phosphoesterase" evidence="5">
    <location>
        <begin position="9"/>
        <end position="267"/>
    </location>
</feature>
<keyword evidence="1" id="KW-0479">Metal-binding</keyword>
<evidence type="ECO:0000256" key="2">
    <source>
        <dbReference type="ARBA" id="ARBA00022801"/>
    </source>
</evidence>
<evidence type="ECO:0000256" key="3">
    <source>
        <dbReference type="ARBA" id="ARBA00023004"/>
    </source>
</evidence>
<reference evidence="6 7" key="1">
    <citation type="submission" date="2017-06" db="EMBL/GenBank/DDBJ databases">
        <title>Genome Sequencing of the methanotroph Methylovulum psychrotolerants str. HV10-M2 isolated from a high-altitude environment.</title>
        <authorList>
            <person name="Mateos-Rivera A."/>
        </authorList>
    </citation>
    <scope>NUCLEOTIDE SEQUENCE [LARGE SCALE GENOMIC DNA]</scope>
    <source>
        <strain evidence="6 7">HV10_M2</strain>
    </source>
</reference>
<keyword evidence="7" id="KW-1185">Reference proteome</keyword>
<dbReference type="PANTHER" id="PTHR42988">
    <property type="entry name" value="PHOSPHOHYDROLASE"/>
    <property type="match status" value="1"/>
</dbReference>
<dbReference type="PANTHER" id="PTHR42988:SF2">
    <property type="entry name" value="CYCLIC NUCLEOTIDE PHOSPHODIESTERASE CBUA0032-RELATED"/>
    <property type="match status" value="1"/>
</dbReference>
<keyword evidence="2" id="KW-0378">Hydrolase</keyword>
<accession>A0A1Z4BV64</accession>
<sequence length="348" mass="38676">MAHEKNYTLRILHISDLHERGPRETESWRRQRVLGATWEHNLEAFTAAGPIDLVCFTGDAADWGKPGEYAAATAFFHAVLKKLSLPPERFFLVPGNHDIDRGLHLAEWQKLRETFSQMDGLTLSRWLRGSGKPPPGADTGWLEPVLARQAAYRQWLTELGREALLPERHDHGRVGYHVCPDFPALPFPIHLIGLDTAWLAGDEHDAQKLWLTDDQIMLHATDKKGNKFPGLRLVLCHHPLWDLADHAAAKNLLAEHADLLLRGHLHNAVLERSDDPDRGLVELAAGCLYEGHHADQYPNGCQLITLQLDGQRRPIKLNLGSGLGQSEAIGTTMTAVTSKATKGGCCGH</sequence>
<evidence type="ECO:0000259" key="5">
    <source>
        <dbReference type="Pfam" id="PF00149"/>
    </source>
</evidence>
<evidence type="ECO:0000256" key="4">
    <source>
        <dbReference type="ARBA" id="ARBA00025742"/>
    </source>
</evidence>
<dbReference type="SUPFAM" id="SSF56300">
    <property type="entry name" value="Metallo-dependent phosphatases"/>
    <property type="match status" value="1"/>
</dbReference>
<dbReference type="KEGG" id="mpsy:CEK71_03105"/>
<dbReference type="Proteomes" id="UP000197019">
    <property type="component" value="Chromosome"/>
</dbReference>
<dbReference type="GO" id="GO:0046872">
    <property type="term" value="F:metal ion binding"/>
    <property type="evidence" value="ECO:0007669"/>
    <property type="project" value="UniProtKB-KW"/>
</dbReference>
<dbReference type="EMBL" id="CP022129">
    <property type="protein sequence ID" value="ASF45132.1"/>
    <property type="molecule type" value="Genomic_DNA"/>
</dbReference>
<evidence type="ECO:0000313" key="6">
    <source>
        <dbReference type="EMBL" id="ASF45132.1"/>
    </source>
</evidence>
<dbReference type="InterPro" id="IPR050884">
    <property type="entry name" value="CNP_phosphodiesterase-III"/>
</dbReference>
<dbReference type="InterPro" id="IPR004843">
    <property type="entry name" value="Calcineurin-like_PHP"/>
</dbReference>
<name>A0A1Z4BV64_9GAMM</name>
<dbReference type="Pfam" id="PF00149">
    <property type="entry name" value="Metallophos"/>
    <property type="match status" value="1"/>
</dbReference>
<comment type="similarity">
    <text evidence="4">Belongs to the cyclic nucleotide phosphodiesterase class-III family.</text>
</comment>
<evidence type="ECO:0000256" key="1">
    <source>
        <dbReference type="ARBA" id="ARBA00022723"/>
    </source>
</evidence>
<dbReference type="OrthoDB" id="9811542at2"/>
<dbReference type="GO" id="GO:0016787">
    <property type="term" value="F:hydrolase activity"/>
    <property type="evidence" value="ECO:0007669"/>
    <property type="project" value="UniProtKB-KW"/>
</dbReference>
<gene>
    <name evidence="6" type="ORF">CEK71_03105</name>
</gene>
<evidence type="ECO:0000313" key="7">
    <source>
        <dbReference type="Proteomes" id="UP000197019"/>
    </source>
</evidence>
<dbReference type="RefSeq" id="WP_088618015.1">
    <property type="nucleotide sequence ID" value="NZ_CP022129.1"/>
</dbReference>
<proteinExistence type="inferred from homology"/>
<organism evidence="6 7">
    <name type="scientific">Methylovulum psychrotolerans</name>
    <dbReference type="NCBI Taxonomy" id="1704499"/>
    <lineage>
        <taxon>Bacteria</taxon>
        <taxon>Pseudomonadati</taxon>
        <taxon>Pseudomonadota</taxon>
        <taxon>Gammaproteobacteria</taxon>
        <taxon>Methylococcales</taxon>
        <taxon>Methylococcaceae</taxon>
        <taxon>Methylovulum</taxon>
    </lineage>
</organism>
<keyword evidence="3" id="KW-0408">Iron</keyword>